<keyword evidence="4 8" id="KW-1003">Cell membrane</keyword>
<organism evidence="9 10">
    <name type="scientific">Solirubrobacter phytolaccae</name>
    <dbReference type="NCBI Taxonomy" id="1404360"/>
    <lineage>
        <taxon>Bacteria</taxon>
        <taxon>Bacillati</taxon>
        <taxon>Actinomycetota</taxon>
        <taxon>Thermoleophilia</taxon>
        <taxon>Solirubrobacterales</taxon>
        <taxon>Solirubrobacteraceae</taxon>
        <taxon>Solirubrobacter</taxon>
    </lineage>
</organism>
<dbReference type="Pfam" id="PF01925">
    <property type="entry name" value="TauE"/>
    <property type="match status" value="1"/>
</dbReference>
<feature type="transmembrane region" description="Helical" evidence="8">
    <location>
        <begin position="138"/>
        <end position="168"/>
    </location>
</feature>
<dbReference type="InterPro" id="IPR052017">
    <property type="entry name" value="TSUP"/>
</dbReference>
<evidence type="ECO:0000256" key="1">
    <source>
        <dbReference type="ARBA" id="ARBA00004651"/>
    </source>
</evidence>
<keyword evidence="10" id="KW-1185">Reference proteome</keyword>
<protein>
    <recommendedName>
        <fullName evidence="8">Probable membrane transporter protein</fullName>
    </recommendedName>
</protein>
<evidence type="ECO:0000256" key="5">
    <source>
        <dbReference type="ARBA" id="ARBA00022692"/>
    </source>
</evidence>
<dbReference type="EMBL" id="JAPDDP010000007">
    <property type="protein sequence ID" value="MDA0179759.1"/>
    <property type="molecule type" value="Genomic_DNA"/>
</dbReference>
<name>A0A9X3N506_9ACTN</name>
<comment type="similarity">
    <text evidence="2 8">Belongs to the 4-toluene sulfonate uptake permease (TSUP) (TC 2.A.102) family.</text>
</comment>
<dbReference type="AlphaFoldDB" id="A0A9X3N506"/>
<keyword evidence="3" id="KW-0813">Transport</keyword>
<evidence type="ECO:0000256" key="3">
    <source>
        <dbReference type="ARBA" id="ARBA00022448"/>
    </source>
</evidence>
<gene>
    <name evidence="9" type="ORF">OJ997_05600</name>
</gene>
<keyword evidence="7 8" id="KW-0472">Membrane</keyword>
<feature type="transmembrane region" description="Helical" evidence="8">
    <location>
        <begin position="230"/>
        <end position="248"/>
    </location>
</feature>
<evidence type="ECO:0000256" key="8">
    <source>
        <dbReference type="RuleBase" id="RU363041"/>
    </source>
</evidence>
<keyword evidence="6 8" id="KW-1133">Transmembrane helix</keyword>
<sequence>MSHPLQSALLVLAGLVAGLVGSAGGITSLVSYPALLALGLPALDATVANNVALVACWPGSALASRPELEGRAGWVARWCAVAAVAGGAGAVLLLVTPSDAFDRIVPWLVLAGALALLLEPRMTAWRERRDRRATAAALVLPVLAVSLYNGYFGAGAGVMTLTLMLVLVDRRLATANALKNMLIGASSVASATVLVLSTAVAWSSVAALAVGMAAGANLGPRIARRMPTRVLRLLIVALGVALAVRLWLS</sequence>
<feature type="transmembrane region" description="Helical" evidence="8">
    <location>
        <begin position="100"/>
        <end position="118"/>
    </location>
</feature>
<dbReference type="PANTHER" id="PTHR30269">
    <property type="entry name" value="TRANSMEMBRANE PROTEIN YFCA"/>
    <property type="match status" value="1"/>
</dbReference>
<comment type="caution">
    <text evidence="9">The sequence shown here is derived from an EMBL/GenBank/DDBJ whole genome shotgun (WGS) entry which is preliminary data.</text>
</comment>
<dbReference type="PANTHER" id="PTHR30269:SF0">
    <property type="entry name" value="MEMBRANE TRANSPORTER PROTEIN YFCA-RELATED"/>
    <property type="match status" value="1"/>
</dbReference>
<evidence type="ECO:0000256" key="4">
    <source>
        <dbReference type="ARBA" id="ARBA00022475"/>
    </source>
</evidence>
<keyword evidence="5 8" id="KW-0812">Transmembrane</keyword>
<dbReference type="InterPro" id="IPR002781">
    <property type="entry name" value="TM_pro_TauE-like"/>
</dbReference>
<accession>A0A9X3N506</accession>
<comment type="subcellular location">
    <subcellularLocation>
        <location evidence="1 8">Cell membrane</location>
        <topology evidence="1 8">Multi-pass membrane protein</topology>
    </subcellularLocation>
</comment>
<proteinExistence type="inferred from homology"/>
<reference evidence="9" key="1">
    <citation type="submission" date="2022-10" db="EMBL/GenBank/DDBJ databases">
        <title>The WGS of Solirubrobacter phytolaccae KCTC 29190.</title>
        <authorList>
            <person name="Jiang Z."/>
        </authorList>
    </citation>
    <scope>NUCLEOTIDE SEQUENCE</scope>
    <source>
        <strain evidence="9">KCTC 29190</strain>
    </source>
</reference>
<feature type="transmembrane region" description="Helical" evidence="8">
    <location>
        <begin position="75"/>
        <end position="94"/>
    </location>
</feature>
<evidence type="ECO:0000313" key="9">
    <source>
        <dbReference type="EMBL" id="MDA0179759.1"/>
    </source>
</evidence>
<dbReference type="RefSeq" id="WP_270024064.1">
    <property type="nucleotide sequence ID" value="NZ_JAPDDP010000007.1"/>
</dbReference>
<dbReference type="GO" id="GO:0005886">
    <property type="term" value="C:plasma membrane"/>
    <property type="evidence" value="ECO:0007669"/>
    <property type="project" value="UniProtKB-SubCell"/>
</dbReference>
<feature type="transmembrane region" description="Helical" evidence="8">
    <location>
        <begin position="47"/>
        <end position="63"/>
    </location>
</feature>
<evidence type="ECO:0000313" key="10">
    <source>
        <dbReference type="Proteomes" id="UP001147653"/>
    </source>
</evidence>
<evidence type="ECO:0000256" key="6">
    <source>
        <dbReference type="ARBA" id="ARBA00022989"/>
    </source>
</evidence>
<dbReference type="Proteomes" id="UP001147653">
    <property type="component" value="Unassembled WGS sequence"/>
</dbReference>
<evidence type="ECO:0000256" key="7">
    <source>
        <dbReference type="ARBA" id="ARBA00023136"/>
    </source>
</evidence>
<evidence type="ECO:0000256" key="2">
    <source>
        <dbReference type="ARBA" id="ARBA00009142"/>
    </source>
</evidence>
<feature type="transmembrane region" description="Helical" evidence="8">
    <location>
        <begin position="188"/>
        <end position="218"/>
    </location>
</feature>